<organism evidence="2 3">
    <name type="scientific">Kitasatospora cystarginea</name>
    <dbReference type="NCBI Taxonomy" id="58350"/>
    <lineage>
        <taxon>Bacteria</taxon>
        <taxon>Bacillati</taxon>
        <taxon>Actinomycetota</taxon>
        <taxon>Actinomycetes</taxon>
        <taxon>Kitasatosporales</taxon>
        <taxon>Streptomycetaceae</taxon>
        <taxon>Kitasatospora</taxon>
    </lineage>
</organism>
<sequence length="133" mass="14139">MVADLWMAAVGNPATTEMLATVPVGAARIEDLIQRGPARADLTPARRREPTRVPVQRAVGRSTAKGRAGAARPFDRCSAFPGRRTTAPGKPAISQCPHRTGGRGQVTYRPARLRSQRASHPGGLQRRPVGSVG</sequence>
<dbReference type="EMBL" id="BAAATR010000064">
    <property type="protein sequence ID" value="GAA2278759.1"/>
    <property type="molecule type" value="Genomic_DNA"/>
</dbReference>
<comment type="caution">
    <text evidence="2">The sequence shown here is derived from an EMBL/GenBank/DDBJ whole genome shotgun (WGS) entry which is preliminary data.</text>
</comment>
<gene>
    <name evidence="2" type="ORF">GCM10010430_75910</name>
</gene>
<name>A0ABN3F057_9ACTN</name>
<proteinExistence type="predicted"/>
<accession>A0ABN3F057</accession>
<feature type="region of interest" description="Disordered" evidence="1">
    <location>
        <begin position="38"/>
        <end position="133"/>
    </location>
</feature>
<protein>
    <submittedName>
        <fullName evidence="2">Uncharacterized protein</fullName>
    </submittedName>
</protein>
<keyword evidence="3" id="KW-1185">Reference proteome</keyword>
<evidence type="ECO:0000313" key="3">
    <source>
        <dbReference type="Proteomes" id="UP001500305"/>
    </source>
</evidence>
<reference evidence="2 3" key="1">
    <citation type="journal article" date="2019" name="Int. J. Syst. Evol. Microbiol.">
        <title>The Global Catalogue of Microorganisms (GCM) 10K type strain sequencing project: providing services to taxonomists for standard genome sequencing and annotation.</title>
        <authorList>
            <consortium name="The Broad Institute Genomics Platform"/>
            <consortium name="The Broad Institute Genome Sequencing Center for Infectious Disease"/>
            <person name="Wu L."/>
            <person name="Ma J."/>
        </authorList>
    </citation>
    <scope>NUCLEOTIDE SEQUENCE [LARGE SCALE GENOMIC DNA]</scope>
    <source>
        <strain evidence="2 3">JCM 7356</strain>
    </source>
</reference>
<evidence type="ECO:0000256" key="1">
    <source>
        <dbReference type="SAM" id="MobiDB-lite"/>
    </source>
</evidence>
<dbReference type="Proteomes" id="UP001500305">
    <property type="component" value="Unassembled WGS sequence"/>
</dbReference>
<evidence type="ECO:0000313" key="2">
    <source>
        <dbReference type="EMBL" id="GAA2278759.1"/>
    </source>
</evidence>